<dbReference type="AlphaFoldDB" id="A0A182EVN8"/>
<proteinExistence type="predicted"/>
<evidence type="ECO:0000313" key="2">
    <source>
        <dbReference type="EMBL" id="VDM98403.1"/>
    </source>
</evidence>
<evidence type="ECO:0000313" key="3">
    <source>
        <dbReference type="Proteomes" id="UP000271087"/>
    </source>
</evidence>
<evidence type="ECO:0000313" key="4">
    <source>
        <dbReference type="WBParaSite" id="nOo.2.0.1.t12229-RA"/>
    </source>
</evidence>
<feature type="region of interest" description="Disordered" evidence="1">
    <location>
        <begin position="22"/>
        <end position="50"/>
    </location>
</feature>
<name>A0A182EVN8_ONCOC</name>
<evidence type="ECO:0000256" key="1">
    <source>
        <dbReference type="SAM" id="MobiDB-lite"/>
    </source>
</evidence>
<dbReference type="EMBL" id="UYRW01010019">
    <property type="protein sequence ID" value="VDM98403.1"/>
    <property type="molecule type" value="Genomic_DNA"/>
</dbReference>
<protein>
    <submittedName>
        <fullName evidence="2 4">Uncharacterized protein</fullName>
    </submittedName>
</protein>
<reference evidence="4" key="1">
    <citation type="submission" date="2016-06" db="UniProtKB">
        <authorList>
            <consortium name="WormBaseParasite"/>
        </authorList>
    </citation>
    <scope>IDENTIFICATION</scope>
</reference>
<gene>
    <name evidence="2" type="ORF">NOO_LOCUS12229</name>
</gene>
<dbReference type="Proteomes" id="UP000271087">
    <property type="component" value="Unassembled WGS sequence"/>
</dbReference>
<dbReference type="WBParaSite" id="nOo.2.0.1.t12229-RA">
    <property type="protein sequence ID" value="nOo.2.0.1.t12229-RA"/>
    <property type="gene ID" value="nOo.2.0.1.g12229"/>
</dbReference>
<reference evidence="2 3" key="2">
    <citation type="submission" date="2018-08" db="EMBL/GenBank/DDBJ databases">
        <authorList>
            <person name="Laetsch R D."/>
            <person name="Stevens L."/>
            <person name="Kumar S."/>
            <person name="Blaxter L. M."/>
        </authorList>
    </citation>
    <scope>NUCLEOTIDE SEQUENCE [LARGE SCALE GENOMIC DNA]</scope>
</reference>
<sequence length="80" mass="9549">MTLLTPHSDQIVSTNPKILPKSVMIKEERDDVEENKNQNNDDEEGEEEYEKALRDGYPIDLEFHQAVHQRNETYRAFFRR</sequence>
<feature type="compositionally biased region" description="Acidic residues" evidence="1">
    <location>
        <begin position="40"/>
        <end position="49"/>
    </location>
</feature>
<accession>A0A182EVN8</accession>
<organism evidence="4">
    <name type="scientific">Onchocerca ochengi</name>
    <name type="common">Filarial nematode worm</name>
    <dbReference type="NCBI Taxonomy" id="42157"/>
    <lineage>
        <taxon>Eukaryota</taxon>
        <taxon>Metazoa</taxon>
        <taxon>Ecdysozoa</taxon>
        <taxon>Nematoda</taxon>
        <taxon>Chromadorea</taxon>
        <taxon>Rhabditida</taxon>
        <taxon>Spirurina</taxon>
        <taxon>Spiruromorpha</taxon>
        <taxon>Filarioidea</taxon>
        <taxon>Onchocercidae</taxon>
        <taxon>Onchocerca</taxon>
    </lineage>
</organism>
<dbReference type="OrthoDB" id="10466510at2759"/>
<keyword evidence="3" id="KW-1185">Reference proteome</keyword>